<keyword evidence="7" id="KW-1185">Reference proteome</keyword>
<evidence type="ECO:0000256" key="1">
    <source>
        <dbReference type="ARBA" id="ARBA00009312"/>
    </source>
</evidence>
<dbReference type="PROSITE" id="PS00578">
    <property type="entry name" value="RIBOSOMAL_S6E"/>
    <property type="match status" value="1"/>
</dbReference>
<dbReference type="GO" id="GO:1990904">
    <property type="term" value="C:ribonucleoprotein complex"/>
    <property type="evidence" value="ECO:0007669"/>
    <property type="project" value="UniProtKB-KW"/>
</dbReference>
<dbReference type="SMART" id="SM01405">
    <property type="entry name" value="Ribosomal_S6e"/>
    <property type="match status" value="1"/>
</dbReference>
<dbReference type="InterPro" id="IPR018282">
    <property type="entry name" value="Ribosomal_eS6_CS"/>
</dbReference>
<dbReference type="GO" id="GO:0003735">
    <property type="term" value="F:structural constituent of ribosome"/>
    <property type="evidence" value="ECO:0007669"/>
    <property type="project" value="InterPro"/>
</dbReference>
<evidence type="ECO:0000256" key="2">
    <source>
        <dbReference type="ARBA" id="ARBA00022980"/>
    </source>
</evidence>
<proteinExistence type="inferred from homology"/>
<dbReference type="PANTHER" id="PTHR11502">
    <property type="entry name" value="40S RIBOSOMAL PROTEIN S6"/>
    <property type="match status" value="1"/>
</dbReference>
<name>A0AA40LL08_CNENI</name>
<dbReference type="EMBL" id="JAULJE010000012">
    <property type="protein sequence ID" value="KAK1336840.1"/>
    <property type="molecule type" value="Genomic_DNA"/>
</dbReference>
<evidence type="ECO:0000256" key="3">
    <source>
        <dbReference type="ARBA" id="ARBA00023274"/>
    </source>
</evidence>
<evidence type="ECO:0000256" key="5">
    <source>
        <dbReference type="ARBA" id="ARBA00035403"/>
    </source>
</evidence>
<dbReference type="Pfam" id="PF01092">
    <property type="entry name" value="Ribosomal_S6e"/>
    <property type="match status" value="1"/>
</dbReference>
<comment type="similarity">
    <text evidence="1">Belongs to the eukaryotic ribosomal protein eS6 family.</text>
</comment>
<keyword evidence="3" id="KW-0687">Ribonucleoprotein</keyword>
<keyword evidence="2" id="KW-0689">Ribosomal protein</keyword>
<dbReference type="InterPro" id="IPR001377">
    <property type="entry name" value="Ribosomal_eS6"/>
</dbReference>
<sequence length="201" mass="22028">MADLGSRLPALTHAACPVTGCQKLIEVDDELKLCTSYEQHVATKIAADALGEEWKGYMVQISGGNDKHGFPMKQMPDQDLPVLNVTQRPALHRPSSHLLTAWRDWGQHQQQEQGEVEKPSGVIWTSSRCLHLLMSLSDQDRHRVQVVASAPAADAMQLSAVQAQAGWLQQDLGHLSVFSITTWNPPLHHSVIAHLNGAPAS</sequence>
<gene>
    <name evidence="6" type="ORF">QTO34_002875</name>
</gene>
<evidence type="ECO:0000313" key="6">
    <source>
        <dbReference type="EMBL" id="KAK1336840.1"/>
    </source>
</evidence>
<evidence type="ECO:0000313" key="7">
    <source>
        <dbReference type="Proteomes" id="UP001177744"/>
    </source>
</evidence>
<evidence type="ECO:0000256" key="4">
    <source>
        <dbReference type="ARBA" id="ARBA00035278"/>
    </source>
</evidence>
<organism evidence="6 7">
    <name type="scientific">Cnephaeus nilssonii</name>
    <name type="common">Northern bat</name>
    <name type="synonym">Eptesicus nilssonii</name>
    <dbReference type="NCBI Taxonomy" id="3371016"/>
    <lineage>
        <taxon>Eukaryota</taxon>
        <taxon>Metazoa</taxon>
        <taxon>Chordata</taxon>
        <taxon>Craniata</taxon>
        <taxon>Vertebrata</taxon>
        <taxon>Euteleostomi</taxon>
        <taxon>Mammalia</taxon>
        <taxon>Eutheria</taxon>
        <taxon>Laurasiatheria</taxon>
        <taxon>Chiroptera</taxon>
        <taxon>Yangochiroptera</taxon>
        <taxon>Vespertilionidae</taxon>
        <taxon>Cnephaeus</taxon>
    </lineage>
</organism>
<protein>
    <recommendedName>
        <fullName evidence="4">Small ribosomal subunit protein eS6</fullName>
    </recommendedName>
    <alternativeName>
        <fullName evidence="5">40S ribosomal protein S6</fullName>
    </alternativeName>
</protein>
<dbReference type="AlphaFoldDB" id="A0AA40LL08"/>
<reference evidence="6" key="1">
    <citation type="submission" date="2023-06" db="EMBL/GenBank/DDBJ databases">
        <title>Reference genome for the Northern bat (Eptesicus nilssonii), a most northern bat species.</title>
        <authorList>
            <person name="Laine V.N."/>
            <person name="Pulliainen A.T."/>
            <person name="Lilley T.M."/>
        </authorList>
    </citation>
    <scope>NUCLEOTIDE SEQUENCE</scope>
    <source>
        <strain evidence="6">BLF_Eptnil</strain>
        <tissue evidence="6">Kidney</tissue>
    </source>
</reference>
<dbReference type="Proteomes" id="UP001177744">
    <property type="component" value="Unassembled WGS sequence"/>
</dbReference>
<accession>A0AA40LL08</accession>
<comment type="caution">
    <text evidence="6">The sequence shown here is derived from an EMBL/GenBank/DDBJ whole genome shotgun (WGS) entry which is preliminary data.</text>
</comment>
<dbReference type="GO" id="GO:0006412">
    <property type="term" value="P:translation"/>
    <property type="evidence" value="ECO:0007669"/>
    <property type="project" value="InterPro"/>
</dbReference>
<dbReference type="GO" id="GO:0005840">
    <property type="term" value="C:ribosome"/>
    <property type="evidence" value="ECO:0007669"/>
    <property type="project" value="UniProtKB-KW"/>
</dbReference>